<evidence type="ECO:0000313" key="2">
    <source>
        <dbReference type="Proteomes" id="UP000225553"/>
    </source>
</evidence>
<organism evidence="1 2">
    <name type="scientific">Erwinia phage vB_EamM_RisingSun</name>
    <dbReference type="NCBI Taxonomy" id="2026080"/>
    <lineage>
        <taxon>Viruses</taxon>
        <taxon>Duplodnaviria</taxon>
        <taxon>Heunggongvirae</taxon>
        <taxon>Uroviricota</taxon>
        <taxon>Caudoviricetes</taxon>
        <taxon>Chimalliviridae</taxon>
        <taxon>Risingsunvirus</taxon>
        <taxon>Risingsunvirus risingsun</taxon>
    </lineage>
</organism>
<dbReference type="InterPro" id="IPR024413">
    <property type="entry name" value="Phage_phiKZ_Orf92_int-head"/>
</dbReference>
<protein>
    <submittedName>
        <fullName evidence="1">Putative phiKZ-like internal head protein</fullName>
    </submittedName>
</protein>
<dbReference type="Pfam" id="PF12699">
    <property type="entry name" value="phiKZ_IP"/>
    <property type="match status" value="1"/>
</dbReference>
<evidence type="ECO:0000313" key="1">
    <source>
        <dbReference type="EMBL" id="ASU03604.1"/>
    </source>
</evidence>
<sequence length="431" mass="49122">MSDVNDLSAQMAAINVVASTELVEKVSDTHDLARLQNKLNESRNRAETVRSLLVNTQPHELTVETANYIDNQLSSIGALQVDGTTVQGVESLGYTLMPRQFLETRLAGCEGFLSSWGAKTTFIAKQIAAAFKDAWVLLRESNDSLLSRLDALDKDIQQAGTFPEGTSEILIGFRLYNLFQINHEVKEDWINQLTKVSKTINGLSSNYYVMSKNNLNTTLSYFGGFPKLDEAKATERYLMLPASIPSVRFKECTIADRTWPQKGIAAFRSVEMMGGRFFMDTRTLDRDLSPKIPEDVNQYLVGYLENDRTFFNNKPEKEYNDLKETVKTLGSEQIKQIVKLARTLLKDWEKVYIDGEKHKLVDKDYEGIMKELLDAEWNDDLRYYVFNAFNGLVTKNQQELIELRAKVNTYLVFLINGIIEICYTSIELNQE</sequence>
<name>A0A223LH98_9CAUD</name>
<reference evidence="2" key="1">
    <citation type="submission" date="2017-07" db="EMBL/GenBank/DDBJ databases">
        <authorList>
            <person name="Putnam M.J."/>
            <person name="Sharma R."/>
            <person name="Kruger J.L."/>
            <person name="Berg J.A."/>
            <person name="Payne A.M."/>
            <person name="Fajardo C.P."/>
            <person name="Breakwell D.P."/>
            <person name="Hope S."/>
            <person name="Grose J.H."/>
        </authorList>
    </citation>
    <scope>NUCLEOTIDE SEQUENCE [LARGE SCALE GENOMIC DNA]</scope>
</reference>
<proteinExistence type="predicted"/>
<dbReference type="OrthoDB" id="7328at10239"/>
<dbReference type="EMBL" id="MF459646">
    <property type="protein sequence ID" value="ASU03604.1"/>
    <property type="molecule type" value="Genomic_DNA"/>
</dbReference>
<gene>
    <name evidence="1" type="ORF">RISINGSUN_66</name>
</gene>
<accession>A0A223LH98</accession>
<dbReference type="Proteomes" id="UP000225553">
    <property type="component" value="Segment"/>
</dbReference>
<keyword evidence="2" id="KW-1185">Reference proteome</keyword>